<keyword evidence="3" id="KW-1185">Reference proteome</keyword>
<name>A0A7J8T7S9_GOSDV</name>
<proteinExistence type="predicted"/>
<accession>A0A7J8T7S9</accession>
<feature type="non-terminal residue" evidence="2">
    <location>
        <position position="36"/>
    </location>
</feature>
<dbReference type="Proteomes" id="UP000593561">
    <property type="component" value="Unassembled WGS sequence"/>
</dbReference>
<organism evidence="2 3">
    <name type="scientific">Gossypium davidsonii</name>
    <name type="common">Davidson's cotton</name>
    <name type="synonym">Gossypium klotzschianum subsp. davidsonii</name>
    <dbReference type="NCBI Taxonomy" id="34287"/>
    <lineage>
        <taxon>Eukaryota</taxon>
        <taxon>Viridiplantae</taxon>
        <taxon>Streptophyta</taxon>
        <taxon>Embryophyta</taxon>
        <taxon>Tracheophyta</taxon>
        <taxon>Spermatophyta</taxon>
        <taxon>Magnoliopsida</taxon>
        <taxon>eudicotyledons</taxon>
        <taxon>Gunneridae</taxon>
        <taxon>Pentapetalae</taxon>
        <taxon>rosids</taxon>
        <taxon>malvids</taxon>
        <taxon>Malvales</taxon>
        <taxon>Malvaceae</taxon>
        <taxon>Malvoideae</taxon>
        <taxon>Gossypium</taxon>
    </lineage>
</organism>
<evidence type="ECO:0000256" key="1">
    <source>
        <dbReference type="SAM" id="MobiDB-lite"/>
    </source>
</evidence>
<sequence length="36" mass="3991">MQTPPHSLFYQGGSSSQLRQPNALPEEPESPPEEPQ</sequence>
<gene>
    <name evidence="2" type="ORF">Godav_025289</name>
</gene>
<evidence type="ECO:0000313" key="3">
    <source>
        <dbReference type="Proteomes" id="UP000593561"/>
    </source>
</evidence>
<feature type="compositionally biased region" description="Acidic residues" evidence="1">
    <location>
        <begin position="26"/>
        <end position="36"/>
    </location>
</feature>
<comment type="caution">
    <text evidence="2">The sequence shown here is derived from an EMBL/GenBank/DDBJ whole genome shotgun (WGS) entry which is preliminary data.</text>
</comment>
<reference evidence="2 3" key="1">
    <citation type="journal article" date="2019" name="Genome Biol. Evol.">
        <title>Insights into the evolution of the New World diploid cottons (Gossypium, subgenus Houzingenia) based on genome sequencing.</title>
        <authorList>
            <person name="Grover C.E."/>
            <person name="Arick M.A. 2nd"/>
            <person name="Thrash A."/>
            <person name="Conover J.L."/>
            <person name="Sanders W.S."/>
            <person name="Peterson D.G."/>
            <person name="Frelichowski J.E."/>
            <person name="Scheffler J.A."/>
            <person name="Scheffler B.E."/>
            <person name="Wendel J.F."/>
        </authorList>
    </citation>
    <scope>NUCLEOTIDE SEQUENCE [LARGE SCALE GENOMIC DNA]</scope>
    <source>
        <strain evidence="2">27</strain>
        <tissue evidence="2">Leaf</tissue>
    </source>
</reference>
<feature type="region of interest" description="Disordered" evidence="1">
    <location>
        <begin position="1"/>
        <end position="36"/>
    </location>
</feature>
<dbReference type="AlphaFoldDB" id="A0A7J8T7S9"/>
<evidence type="ECO:0000313" key="2">
    <source>
        <dbReference type="EMBL" id="MBA0634407.1"/>
    </source>
</evidence>
<protein>
    <submittedName>
        <fullName evidence="2">Uncharacterized protein</fullName>
    </submittedName>
</protein>
<dbReference type="EMBL" id="JABFAC010237988">
    <property type="protein sequence ID" value="MBA0634407.1"/>
    <property type="molecule type" value="Genomic_DNA"/>
</dbReference>